<organism evidence="2 3">
    <name type="scientific">Nocardia sputorum</name>
    <dbReference type="NCBI Taxonomy" id="2984338"/>
    <lineage>
        <taxon>Bacteria</taxon>
        <taxon>Bacillati</taxon>
        <taxon>Actinomycetota</taxon>
        <taxon>Actinomycetes</taxon>
        <taxon>Mycobacteriales</taxon>
        <taxon>Nocardiaceae</taxon>
        <taxon>Nocardia</taxon>
    </lineage>
</organism>
<accession>A0ABM8CY58</accession>
<feature type="compositionally biased region" description="Basic and acidic residues" evidence="1">
    <location>
        <begin position="14"/>
        <end position="24"/>
    </location>
</feature>
<protein>
    <submittedName>
        <fullName evidence="2">Uncharacterized protein</fullName>
    </submittedName>
</protein>
<evidence type="ECO:0000313" key="2">
    <source>
        <dbReference type="EMBL" id="BDT99933.1"/>
    </source>
</evidence>
<proteinExistence type="predicted"/>
<evidence type="ECO:0000313" key="3">
    <source>
        <dbReference type="Proteomes" id="UP001317870"/>
    </source>
</evidence>
<sequence>MHPFGVPALMPGSGREERGTNRTWRDGLCGVPLSRARLARFPHVPWSEALWLADTSGHVIVTCRRCAAAGGRESRRWTRSDPRP</sequence>
<dbReference type="Proteomes" id="UP001317870">
    <property type="component" value="Chromosome"/>
</dbReference>
<evidence type="ECO:0000256" key="1">
    <source>
        <dbReference type="SAM" id="MobiDB-lite"/>
    </source>
</evidence>
<keyword evidence="3" id="KW-1185">Reference proteome</keyword>
<name>A0ABM8CY58_9NOCA</name>
<gene>
    <name evidence="2" type="ORF">IFM12276_29620</name>
</gene>
<feature type="region of interest" description="Disordered" evidence="1">
    <location>
        <begin position="1"/>
        <end position="24"/>
    </location>
</feature>
<reference evidence="2 3" key="1">
    <citation type="submission" date="2022-11" db="EMBL/GenBank/DDBJ databases">
        <title>Genome Sequencing of Nocardia sp. ON39_IFM12276 and assembly.</title>
        <authorList>
            <person name="Shimojima M."/>
            <person name="Toyokawa M."/>
            <person name="Uesaka K."/>
        </authorList>
    </citation>
    <scope>NUCLEOTIDE SEQUENCE [LARGE SCALE GENOMIC DNA]</scope>
    <source>
        <strain evidence="2 3">IFM 12276</strain>
    </source>
</reference>
<dbReference type="EMBL" id="AP026978">
    <property type="protein sequence ID" value="BDT99933.1"/>
    <property type="molecule type" value="Genomic_DNA"/>
</dbReference>